<dbReference type="Proteomes" id="UP001177744">
    <property type="component" value="Unassembled WGS sequence"/>
</dbReference>
<evidence type="ECO:0000313" key="1">
    <source>
        <dbReference type="EMBL" id="KAK1343106.1"/>
    </source>
</evidence>
<name>A0AA40I566_CNENI</name>
<reference evidence="1" key="1">
    <citation type="submission" date="2023-06" db="EMBL/GenBank/DDBJ databases">
        <title>Reference genome for the Northern bat (Eptesicus nilssonii), a most northern bat species.</title>
        <authorList>
            <person name="Laine V.N."/>
            <person name="Pulliainen A.T."/>
            <person name="Lilley T.M."/>
        </authorList>
    </citation>
    <scope>NUCLEOTIDE SEQUENCE</scope>
    <source>
        <strain evidence="1">BLF_Eptnil</strain>
        <tissue evidence="1">Kidney</tissue>
    </source>
</reference>
<evidence type="ECO:0000313" key="2">
    <source>
        <dbReference type="Proteomes" id="UP001177744"/>
    </source>
</evidence>
<dbReference type="EMBL" id="JAULJE010000005">
    <property type="protein sequence ID" value="KAK1343106.1"/>
    <property type="molecule type" value="Genomic_DNA"/>
</dbReference>
<protein>
    <submittedName>
        <fullName evidence="1">Uncharacterized protein</fullName>
    </submittedName>
</protein>
<sequence>MGDHLTSTGWLAPRLGWASIFESSPSSMTRSLWSPEAFEWPLFIPLRDSRLWSTGSHGVQIHQAGLELKARLAGHLLGHVLFDESCHQLRV</sequence>
<comment type="caution">
    <text evidence="1">The sequence shown here is derived from an EMBL/GenBank/DDBJ whole genome shotgun (WGS) entry which is preliminary data.</text>
</comment>
<proteinExistence type="predicted"/>
<organism evidence="1 2">
    <name type="scientific">Cnephaeus nilssonii</name>
    <name type="common">Northern bat</name>
    <name type="synonym">Eptesicus nilssonii</name>
    <dbReference type="NCBI Taxonomy" id="3371016"/>
    <lineage>
        <taxon>Eukaryota</taxon>
        <taxon>Metazoa</taxon>
        <taxon>Chordata</taxon>
        <taxon>Craniata</taxon>
        <taxon>Vertebrata</taxon>
        <taxon>Euteleostomi</taxon>
        <taxon>Mammalia</taxon>
        <taxon>Eutheria</taxon>
        <taxon>Laurasiatheria</taxon>
        <taxon>Chiroptera</taxon>
        <taxon>Yangochiroptera</taxon>
        <taxon>Vespertilionidae</taxon>
        <taxon>Cnephaeus</taxon>
    </lineage>
</organism>
<gene>
    <name evidence="1" type="ORF">QTO34_015879</name>
</gene>
<dbReference type="AlphaFoldDB" id="A0AA40I566"/>
<keyword evidence="2" id="KW-1185">Reference proteome</keyword>
<accession>A0AA40I566</accession>